<dbReference type="PANTHER" id="PTHR43481:SF4">
    <property type="entry name" value="GLYCEROL-1-PHOSPHATE PHOSPHOHYDROLASE 1-RELATED"/>
    <property type="match status" value="1"/>
</dbReference>
<sequence length="224" mass="23317">MSGTDLFPGASFAALLFDMDGTLLSSIEAAERIWSRWAARHGLDVETFLPTIHGKRAVETIAELGLPGVDAVREAHELTLAEMDDMGGIRAIDGAVDFLAGLPGHRWAIVTSAPRPLALRRLAAAGVPVPELLITADDVVNGKPQPDCYLLAASRLGVDIAACLVVEDAPAGIAAGEASGARVLVVAATHREEMATPHPVIGTYAELVVALDGDGVRVHRAPAA</sequence>
<accession>A0ABU0M5B2</accession>
<dbReference type="Pfam" id="PF00702">
    <property type="entry name" value="Hydrolase"/>
    <property type="match status" value="1"/>
</dbReference>
<dbReference type="InterPro" id="IPR036412">
    <property type="entry name" value="HAD-like_sf"/>
</dbReference>
<dbReference type="CDD" id="cd07527">
    <property type="entry name" value="HAD_ScGPP-like"/>
    <property type="match status" value="1"/>
</dbReference>
<dbReference type="InterPro" id="IPR051806">
    <property type="entry name" value="HAD-like_SPP"/>
</dbReference>
<dbReference type="PANTHER" id="PTHR43481">
    <property type="entry name" value="FRUCTOSE-1-PHOSPHATE PHOSPHATASE"/>
    <property type="match status" value="1"/>
</dbReference>
<dbReference type="Gene3D" id="3.40.50.1000">
    <property type="entry name" value="HAD superfamily/HAD-like"/>
    <property type="match status" value="1"/>
</dbReference>
<name>A0ABU0M5B2_9HYPH</name>
<dbReference type="EMBL" id="JAUSWJ010000001">
    <property type="protein sequence ID" value="MDQ0516157.1"/>
    <property type="molecule type" value="Genomic_DNA"/>
</dbReference>
<protein>
    <submittedName>
        <fullName evidence="1">Sugar-phosphatase</fullName>
        <ecNumber evidence="1">3.1.3.23</ecNumber>
    </submittedName>
</protein>
<evidence type="ECO:0000313" key="1">
    <source>
        <dbReference type="EMBL" id="MDQ0516157.1"/>
    </source>
</evidence>
<dbReference type="NCBIfam" id="TIGR01509">
    <property type="entry name" value="HAD-SF-IA-v3"/>
    <property type="match status" value="1"/>
</dbReference>
<dbReference type="SFLD" id="SFLDG01129">
    <property type="entry name" value="C1.5:_HAD__Beta-PGM__Phosphata"/>
    <property type="match status" value="1"/>
</dbReference>
<dbReference type="SFLD" id="SFLDS00003">
    <property type="entry name" value="Haloacid_Dehalogenase"/>
    <property type="match status" value="1"/>
</dbReference>
<evidence type="ECO:0000313" key="2">
    <source>
        <dbReference type="Proteomes" id="UP001223743"/>
    </source>
</evidence>
<dbReference type="GO" id="GO:0050308">
    <property type="term" value="F:sugar-phosphatase activity"/>
    <property type="evidence" value="ECO:0007669"/>
    <property type="project" value="UniProtKB-EC"/>
</dbReference>
<reference evidence="1 2" key="1">
    <citation type="submission" date="2023-07" db="EMBL/GenBank/DDBJ databases">
        <title>Genomic Encyclopedia of Type Strains, Phase IV (KMG-IV): sequencing the most valuable type-strain genomes for metagenomic binning, comparative biology and taxonomic classification.</title>
        <authorList>
            <person name="Goeker M."/>
        </authorList>
    </citation>
    <scope>NUCLEOTIDE SEQUENCE [LARGE SCALE GENOMIC DNA]</scope>
    <source>
        <strain evidence="1 2">B1-1</strain>
    </source>
</reference>
<comment type="caution">
    <text evidence="1">The sequence shown here is derived from an EMBL/GenBank/DDBJ whole genome shotgun (WGS) entry which is preliminary data.</text>
</comment>
<proteinExistence type="predicted"/>
<organism evidence="1 2">
    <name type="scientific">Kaistia geumhonensis</name>
    <dbReference type="NCBI Taxonomy" id="410839"/>
    <lineage>
        <taxon>Bacteria</taxon>
        <taxon>Pseudomonadati</taxon>
        <taxon>Pseudomonadota</taxon>
        <taxon>Alphaproteobacteria</taxon>
        <taxon>Hyphomicrobiales</taxon>
        <taxon>Kaistiaceae</taxon>
        <taxon>Kaistia</taxon>
    </lineage>
</organism>
<dbReference type="NCBIfam" id="TIGR01549">
    <property type="entry name" value="HAD-SF-IA-v1"/>
    <property type="match status" value="1"/>
</dbReference>
<dbReference type="InterPro" id="IPR023198">
    <property type="entry name" value="PGP-like_dom2"/>
</dbReference>
<gene>
    <name evidence="1" type="ORF">QO015_001770</name>
</gene>
<dbReference type="Gene3D" id="1.10.150.240">
    <property type="entry name" value="Putative phosphatase, domain 2"/>
    <property type="match status" value="1"/>
</dbReference>
<keyword evidence="1" id="KW-0378">Hydrolase</keyword>
<dbReference type="EC" id="3.1.3.23" evidence="1"/>
<dbReference type="PROSITE" id="PS01228">
    <property type="entry name" value="COF_1"/>
    <property type="match status" value="1"/>
</dbReference>
<dbReference type="InterPro" id="IPR023214">
    <property type="entry name" value="HAD_sf"/>
</dbReference>
<dbReference type="RefSeq" id="WP_266279970.1">
    <property type="nucleotide sequence ID" value="NZ_JAPKNF010000001.1"/>
</dbReference>
<keyword evidence="2" id="KW-1185">Reference proteome</keyword>
<dbReference type="InterPro" id="IPR006439">
    <property type="entry name" value="HAD-SF_hydro_IA"/>
</dbReference>
<dbReference type="SUPFAM" id="SSF56784">
    <property type="entry name" value="HAD-like"/>
    <property type="match status" value="1"/>
</dbReference>
<dbReference type="Proteomes" id="UP001223743">
    <property type="component" value="Unassembled WGS sequence"/>
</dbReference>